<organism evidence="2">
    <name type="scientific">invertebrate metagenome</name>
    <dbReference type="NCBI Taxonomy" id="1711999"/>
    <lineage>
        <taxon>unclassified sequences</taxon>
        <taxon>metagenomes</taxon>
        <taxon>organismal metagenomes</taxon>
    </lineage>
</organism>
<dbReference type="Pfam" id="PF14333">
    <property type="entry name" value="DUF4389"/>
    <property type="match status" value="1"/>
</dbReference>
<name>A0A2H9TB68_9ZZZZ</name>
<protein>
    <recommendedName>
        <fullName evidence="3">Lipase</fullName>
    </recommendedName>
</protein>
<keyword evidence="1" id="KW-1133">Transmembrane helix</keyword>
<dbReference type="InterPro" id="IPR025498">
    <property type="entry name" value="DUF4389"/>
</dbReference>
<evidence type="ECO:0000313" key="2">
    <source>
        <dbReference type="EMBL" id="PJE80491.1"/>
    </source>
</evidence>
<dbReference type="AlphaFoldDB" id="A0A2H9TB68"/>
<feature type="transmembrane region" description="Helical" evidence="1">
    <location>
        <begin position="30"/>
        <end position="60"/>
    </location>
</feature>
<keyword evidence="1" id="KW-0812">Transmembrane</keyword>
<reference evidence="2" key="1">
    <citation type="journal article" date="2017" name="Appl. Environ. Microbiol.">
        <title>Molecular characterization of an Endozoicomonas-like organism causing infection in king scallop Pecten maximus L.</title>
        <authorList>
            <person name="Cano I."/>
            <person name="van Aerle R."/>
            <person name="Ross S."/>
            <person name="Verner-Jeffreys D.W."/>
            <person name="Paley R.K."/>
            <person name="Rimmer G."/>
            <person name="Ryder D."/>
            <person name="Hooper P."/>
            <person name="Stone D."/>
            <person name="Feist S.W."/>
        </authorList>
    </citation>
    <scope>NUCLEOTIDE SEQUENCE</scope>
</reference>
<keyword evidence="1" id="KW-0472">Membrane</keyword>
<gene>
    <name evidence="2" type="ORF">CI610_00517</name>
</gene>
<comment type="caution">
    <text evidence="2">The sequence shown here is derived from an EMBL/GenBank/DDBJ whole genome shotgun (WGS) entry which is preliminary data.</text>
</comment>
<proteinExistence type="predicted"/>
<dbReference type="EMBL" id="NSIT01000015">
    <property type="protein sequence ID" value="PJE80491.1"/>
    <property type="molecule type" value="Genomic_DNA"/>
</dbReference>
<evidence type="ECO:0000256" key="1">
    <source>
        <dbReference type="SAM" id="Phobius"/>
    </source>
</evidence>
<evidence type="ECO:0008006" key="3">
    <source>
        <dbReference type="Google" id="ProtNLM"/>
    </source>
</evidence>
<accession>A0A2H9TB68</accession>
<sequence>MKGNRQLSEVAGMTQKITDNLKSETRWLRLLFMVFFAFVGYICGMLVMLVAFIQIVHGFIMGEPNQRLLRLSYGLNRFLFHVIQFITYNSDQKPYPFNDWPDGNPCCEKSDAKE</sequence>